<comment type="subcellular location">
    <subcellularLocation>
        <location evidence="2">Membrane</location>
    </subcellularLocation>
</comment>
<name>A0A1T5A1U8_9FIRM</name>
<evidence type="ECO:0000313" key="12">
    <source>
        <dbReference type="Proteomes" id="UP000243406"/>
    </source>
</evidence>
<keyword evidence="4" id="KW-0597">Phosphoprotein</keyword>
<dbReference type="SMART" id="SM00388">
    <property type="entry name" value="HisKA"/>
    <property type="match status" value="1"/>
</dbReference>
<evidence type="ECO:0000256" key="6">
    <source>
        <dbReference type="ARBA" id="ARBA00022777"/>
    </source>
</evidence>
<organism evidence="11 12">
    <name type="scientific">Acetoanaerobium noterae</name>
    <dbReference type="NCBI Taxonomy" id="745369"/>
    <lineage>
        <taxon>Bacteria</taxon>
        <taxon>Bacillati</taxon>
        <taxon>Bacillota</taxon>
        <taxon>Clostridia</taxon>
        <taxon>Peptostreptococcales</taxon>
        <taxon>Filifactoraceae</taxon>
        <taxon>Acetoanaerobium</taxon>
    </lineage>
</organism>
<dbReference type="Pfam" id="PF00512">
    <property type="entry name" value="HisKA"/>
    <property type="match status" value="1"/>
</dbReference>
<dbReference type="Pfam" id="PF02518">
    <property type="entry name" value="HATPase_c"/>
    <property type="match status" value="1"/>
</dbReference>
<dbReference type="GO" id="GO:0005886">
    <property type="term" value="C:plasma membrane"/>
    <property type="evidence" value="ECO:0007669"/>
    <property type="project" value="TreeGrafter"/>
</dbReference>
<evidence type="ECO:0000256" key="1">
    <source>
        <dbReference type="ARBA" id="ARBA00000085"/>
    </source>
</evidence>
<dbReference type="InterPro" id="IPR013656">
    <property type="entry name" value="PAS_4"/>
</dbReference>
<dbReference type="InterPro" id="IPR005467">
    <property type="entry name" value="His_kinase_dom"/>
</dbReference>
<dbReference type="InterPro" id="IPR050351">
    <property type="entry name" value="BphY/WalK/GraS-like"/>
</dbReference>
<feature type="domain" description="PAS" evidence="10">
    <location>
        <begin position="83"/>
        <end position="152"/>
    </location>
</feature>
<evidence type="ECO:0000259" key="10">
    <source>
        <dbReference type="PROSITE" id="PS50112"/>
    </source>
</evidence>
<dbReference type="GO" id="GO:0004721">
    <property type="term" value="F:phosphoprotein phosphatase activity"/>
    <property type="evidence" value="ECO:0007669"/>
    <property type="project" value="TreeGrafter"/>
</dbReference>
<evidence type="ECO:0000256" key="2">
    <source>
        <dbReference type="ARBA" id="ARBA00004370"/>
    </source>
</evidence>
<dbReference type="Gene3D" id="1.10.287.130">
    <property type="match status" value="1"/>
</dbReference>
<dbReference type="InterPro" id="IPR004358">
    <property type="entry name" value="Sig_transdc_His_kin-like_C"/>
</dbReference>
<sequence>MTMEAIMNVLVFLLAAATILMGKYTLSLRRYVKELGKAYDEVTKGNYMAQINSSFSGDLGKAGKSFNLMTKEIYGNIETLKDRNSKLKAILKSISNGIVAIDKEQNVLLMNKAAKNIFDYHETDYEGRPFEMIVKDQRLLLCILDLFHKRERAHTQLHLGTVDYKINVDPIRLDDNDKIVIGAIVNIEDITERIKLETIRSDFVANVTHELKTPLTSINGFVETLKSNAGINKAMRTKFLDIIEVESNRLQRLIDDILILSFIEGNKSHYSNEPVNLADIINECINLVSETIKDKNVTIEFSPMDNEIYLKSNPDLMKQLILNLIDNAIKYSKEEGFVRLTLLEDSKKILFSVEDDGIGIPSEDIDRIFERFYRVDKARSKKVGGTGLGLAIVKHIVLNLNGNIKVHSELNKGSKFIIEFPKNDKDDSK</sequence>
<dbReference type="FunFam" id="3.30.565.10:FF:000006">
    <property type="entry name" value="Sensor histidine kinase WalK"/>
    <property type="match status" value="1"/>
</dbReference>
<keyword evidence="7" id="KW-0902">Two-component regulatory system</keyword>
<dbReference type="SMART" id="SM00387">
    <property type="entry name" value="HATPase_c"/>
    <property type="match status" value="1"/>
</dbReference>
<feature type="domain" description="Histidine kinase" evidence="9">
    <location>
        <begin position="206"/>
        <end position="424"/>
    </location>
</feature>
<dbReference type="SUPFAM" id="SSF55874">
    <property type="entry name" value="ATPase domain of HSP90 chaperone/DNA topoisomerase II/histidine kinase"/>
    <property type="match status" value="1"/>
</dbReference>
<keyword evidence="6 11" id="KW-0418">Kinase</keyword>
<evidence type="ECO:0000256" key="4">
    <source>
        <dbReference type="ARBA" id="ARBA00022553"/>
    </source>
</evidence>
<protein>
    <recommendedName>
        <fullName evidence="3">histidine kinase</fullName>
        <ecNumber evidence="3">2.7.13.3</ecNumber>
    </recommendedName>
</protein>
<dbReference type="CDD" id="cd00130">
    <property type="entry name" value="PAS"/>
    <property type="match status" value="1"/>
</dbReference>
<dbReference type="PANTHER" id="PTHR45453:SF1">
    <property type="entry name" value="PHOSPHATE REGULON SENSOR PROTEIN PHOR"/>
    <property type="match status" value="1"/>
</dbReference>
<dbReference type="NCBIfam" id="TIGR00229">
    <property type="entry name" value="sensory_box"/>
    <property type="match status" value="1"/>
</dbReference>
<evidence type="ECO:0000256" key="7">
    <source>
        <dbReference type="ARBA" id="ARBA00023012"/>
    </source>
</evidence>
<dbReference type="InterPro" id="IPR000014">
    <property type="entry name" value="PAS"/>
</dbReference>
<dbReference type="InterPro" id="IPR036890">
    <property type="entry name" value="HATPase_C_sf"/>
</dbReference>
<evidence type="ECO:0000256" key="3">
    <source>
        <dbReference type="ARBA" id="ARBA00012438"/>
    </source>
</evidence>
<keyword evidence="12" id="KW-1185">Reference proteome</keyword>
<dbReference type="GO" id="GO:0000155">
    <property type="term" value="F:phosphorelay sensor kinase activity"/>
    <property type="evidence" value="ECO:0007669"/>
    <property type="project" value="InterPro"/>
</dbReference>
<dbReference type="PROSITE" id="PS50112">
    <property type="entry name" value="PAS"/>
    <property type="match status" value="1"/>
</dbReference>
<dbReference type="PROSITE" id="PS50109">
    <property type="entry name" value="HIS_KIN"/>
    <property type="match status" value="1"/>
</dbReference>
<dbReference type="InterPro" id="IPR003594">
    <property type="entry name" value="HATPase_dom"/>
</dbReference>
<dbReference type="EMBL" id="FUYN01000001">
    <property type="protein sequence ID" value="SKB28916.1"/>
    <property type="molecule type" value="Genomic_DNA"/>
</dbReference>
<dbReference type="InterPro" id="IPR036097">
    <property type="entry name" value="HisK_dim/P_sf"/>
</dbReference>
<dbReference type="OrthoDB" id="9813151at2"/>
<dbReference type="CDD" id="cd00075">
    <property type="entry name" value="HATPase"/>
    <property type="match status" value="1"/>
</dbReference>
<dbReference type="Pfam" id="PF08448">
    <property type="entry name" value="PAS_4"/>
    <property type="match status" value="1"/>
</dbReference>
<dbReference type="CDD" id="cd00082">
    <property type="entry name" value="HisKA"/>
    <property type="match status" value="1"/>
</dbReference>
<keyword evidence="8" id="KW-0472">Membrane</keyword>
<dbReference type="InterPro" id="IPR003661">
    <property type="entry name" value="HisK_dim/P_dom"/>
</dbReference>
<comment type="catalytic activity">
    <reaction evidence="1">
        <text>ATP + protein L-histidine = ADP + protein N-phospho-L-histidine.</text>
        <dbReference type="EC" id="2.7.13.3"/>
    </reaction>
</comment>
<keyword evidence="5" id="KW-0808">Transferase</keyword>
<dbReference type="FunFam" id="1.10.287.130:FF:000001">
    <property type="entry name" value="Two-component sensor histidine kinase"/>
    <property type="match status" value="1"/>
</dbReference>
<reference evidence="12" key="1">
    <citation type="submission" date="2017-02" db="EMBL/GenBank/DDBJ databases">
        <authorList>
            <person name="Varghese N."/>
            <person name="Submissions S."/>
        </authorList>
    </citation>
    <scope>NUCLEOTIDE SEQUENCE [LARGE SCALE GENOMIC DNA]</scope>
    <source>
        <strain evidence="12">ATCC 35199</strain>
    </source>
</reference>
<evidence type="ECO:0000259" key="9">
    <source>
        <dbReference type="PROSITE" id="PS50109"/>
    </source>
</evidence>
<evidence type="ECO:0000256" key="5">
    <source>
        <dbReference type="ARBA" id="ARBA00022679"/>
    </source>
</evidence>
<dbReference type="PRINTS" id="PR00344">
    <property type="entry name" value="BCTRLSENSOR"/>
</dbReference>
<dbReference type="SUPFAM" id="SSF55785">
    <property type="entry name" value="PYP-like sensor domain (PAS domain)"/>
    <property type="match status" value="1"/>
</dbReference>
<dbReference type="AlphaFoldDB" id="A0A1T5A1U8"/>
<dbReference type="PANTHER" id="PTHR45453">
    <property type="entry name" value="PHOSPHATE REGULON SENSOR PROTEIN PHOR"/>
    <property type="match status" value="1"/>
</dbReference>
<dbReference type="Gene3D" id="3.30.450.20">
    <property type="entry name" value="PAS domain"/>
    <property type="match status" value="1"/>
</dbReference>
<dbReference type="EC" id="2.7.13.3" evidence="3"/>
<dbReference type="Gene3D" id="3.30.565.10">
    <property type="entry name" value="Histidine kinase-like ATPase, C-terminal domain"/>
    <property type="match status" value="1"/>
</dbReference>
<dbReference type="GO" id="GO:0016036">
    <property type="term" value="P:cellular response to phosphate starvation"/>
    <property type="evidence" value="ECO:0007669"/>
    <property type="project" value="TreeGrafter"/>
</dbReference>
<dbReference type="SMART" id="SM00091">
    <property type="entry name" value="PAS"/>
    <property type="match status" value="1"/>
</dbReference>
<evidence type="ECO:0000256" key="8">
    <source>
        <dbReference type="ARBA" id="ARBA00023136"/>
    </source>
</evidence>
<dbReference type="SUPFAM" id="SSF47384">
    <property type="entry name" value="Homodimeric domain of signal transducing histidine kinase"/>
    <property type="match status" value="1"/>
</dbReference>
<evidence type="ECO:0000313" key="11">
    <source>
        <dbReference type="EMBL" id="SKB28916.1"/>
    </source>
</evidence>
<dbReference type="Proteomes" id="UP000243406">
    <property type="component" value="Unassembled WGS sequence"/>
</dbReference>
<gene>
    <name evidence="11" type="ORF">SAMN02745120_0667</name>
</gene>
<proteinExistence type="predicted"/>
<dbReference type="RefSeq" id="WP_079588619.1">
    <property type="nucleotide sequence ID" value="NZ_FUYN01000001.1"/>
</dbReference>
<accession>A0A1T5A1U8</accession>
<dbReference type="InterPro" id="IPR035965">
    <property type="entry name" value="PAS-like_dom_sf"/>
</dbReference>